<comment type="caution">
    <text evidence="5">The sequence shown here is derived from an EMBL/GenBank/DDBJ whole genome shotgun (WGS) entry which is preliminary data.</text>
</comment>
<organism evidence="5 6">
    <name type="scientific">Apilactobacillus kunkeei EFB6</name>
    <dbReference type="NCBI Taxonomy" id="1419324"/>
    <lineage>
        <taxon>Bacteria</taxon>
        <taxon>Bacillati</taxon>
        <taxon>Bacillota</taxon>
        <taxon>Bacilli</taxon>
        <taxon>Lactobacillales</taxon>
        <taxon>Lactobacillaceae</taxon>
        <taxon>Apilactobacillus</taxon>
    </lineage>
</organism>
<dbReference type="InterPro" id="IPR038718">
    <property type="entry name" value="SNF2-like_sf"/>
</dbReference>
<dbReference type="SMART" id="SM00487">
    <property type="entry name" value="DEXDc"/>
    <property type="match status" value="1"/>
</dbReference>
<sequence length="1081" mass="123756">MEVKAISNSGNDTLKNFLSTKINKNSKIDITAANFSIYAFSSLFNQFENSDELRVLLTDSFFKQNETEFLKRYKIAQNNNKMFGNKYEIKLRNKMNTSFIAKELENLIEDKISFHELSDDKDANGTLMVYSGEKDNTVIPSFSSMTSDVLGVTESDSYSYHTAILDDDSYIEKMKENFDDLWNDKNKSSEVTDKVIEKIKTIYQENSPEWIYFVSLYHIFHDKLNELDEDSIAPKNSDFKNSIIWNTLYDFQKDGVMGLIRKLEKYNGAILADSVGLGKTFSALAVIKYFELKRKRVLVLSPKRLRDNWTLYTTPDVRNILRDDYFNYTVLNHTDLGRDSGKSGEINLESFSWSDFDLVVIDESHNFRNNNSGNNGKKSRYQRLMDDVIKSGRETKILMLSATPINNRMNDLKNQISLMTEENTKAFNDYGINDIDNELKKAQTVFNSWMKLDPEEKTTQSFLEKINPGYFKILDMLTIARSRKHIEKYYDTKAIGSFPERLKPITLKSDIDNSGQFPDLQDVYKKIGNLNMSIYQPLQYVIPEKKYLYEELYDTNIDDGKSSFKQVDREMALANLIRANLFKRLESSIYSLGLTIDRMINKIENTLNKISESTNENIRLQTISEFDDENIDEIFSDQLVGNKTQIFIGDIDLNEWSVSLTTDLNILKDLRESTKLVDSDNDAKLSDLKALLREKIEHPINGDNKKVIIFTAFADTAKYLYDHLSIALLENYHIHSALVTGGSGDNKATLYGVNTNDVNDILTNFSPISKGRDKTNNSISEEIDLLIATDTISEGQNLQDADYLINYDIHWNPVRVIQRFGRIDRIGSKNKRIQLVNFWPNVDLDTYLNLEQRVKGRMVMLNISATGEDDILNSNSNKEMNDLKFRKNQLQQLQKDVVDLEEVNGAISITDLTFNDFKSDLQNALNKYESSLNSAPLGMYAVVDSDEFENISNGVILVLKENVNKISDGSLLPYIVIFVGMDGKIRIQHTQPQKVLSLFKKLSLGNEKVNSYAVNRFYDETDGGRDMSNYSSLLSKAVEAVKGVNDEADIESIFHPGGTNIRKNIIQESNDVELISFLVIK</sequence>
<evidence type="ECO:0008006" key="7">
    <source>
        <dbReference type="Google" id="ProtNLM"/>
    </source>
</evidence>
<dbReference type="PANTHER" id="PTHR45766:SF6">
    <property type="entry name" value="SWI_SNF-RELATED MATRIX-ASSOCIATED ACTIN-DEPENDENT REGULATOR OF CHROMATIN SUBFAMILY A-LIKE PROTEIN 1"/>
    <property type="match status" value="1"/>
</dbReference>
<dbReference type="GO" id="GO:0003677">
    <property type="term" value="F:DNA binding"/>
    <property type="evidence" value="ECO:0007669"/>
    <property type="project" value="InterPro"/>
</dbReference>
<dbReference type="AlphaFoldDB" id="A0A837B095"/>
<dbReference type="InterPro" id="IPR049730">
    <property type="entry name" value="SNF2/RAD54-like_C"/>
</dbReference>
<dbReference type="GO" id="GO:0005524">
    <property type="term" value="F:ATP binding"/>
    <property type="evidence" value="ECO:0007669"/>
    <property type="project" value="InterPro"/>
</dbReference>
<dbReference type="GO" id="GO:0006281">
    <property type="term" value="P:DNA repair"/>
    <property type="evidence" value="ECO:0007669"/>
    <property type="project" value="TreeGrafter"/>
</dbReference>
<evidence type="ECO:0000256" key="1">
    <source>
        <dbReference type="ARBA" id="ARBA00022801"/>
    </source>
</evidence>
<feature type="coiled-coil region" evidence="2">
    <location>
        <begin position="873"/>
        <end position="903"/>
    </location>
</feature>
<protein>
    <recommendedName>
        <fullName evidence="7">Helicase</fullName>
    </recommendedName>
</protein>
<dbReference type="InterPro" id="IPR006935">
    <property type="entry name" value="Helicase/UvrB_N"/>
</dbReference>
<dbReference type="GO" id="GO:0031297">
    <property type="term" value="P:replication fork processing"/>
    <property type="evidence" value="ECO:0007669"/>
    <property type="project" value="TreeGrafter"/>
</dbReference>
<dbReference type="Proteomes" id="UP000026921">
    <property type="component" value="Unassembled WGS sequence"/>
</dbReference>
<evidence type="ECO:0000259" key="4">
    <source>
        <dbReference type="PROSITE" id="PS51194"/>
    </source>
</evidence>
<dbReference type="InterPro" id="IPR014001">
    <property type="entry name" value="Helicase_ATP-bd"/>
</dbReference>
<evidence type="ECO:0000313" key="5">
    <source>
        <dbReference type="EMBL" id="KDB00832.1"/>
    </source>
</evidence>
<dbReference type="InterPro" id="IPR001650">
    <property type="entry name" value="Helicase_C-like"/>
</dbReference>
<dbReference type="Gene3D" id="3.40.50.10810">
    <property type="entry name" value="Tandem AAA-ATPase domain"/>
    <property type="match status" value="1"/>
</dbReference>
<dbReference type="SMART" id="SM00490">
    <property type="entry name" value="HELICc"/>
    <property type="match status" value="1"/>
</dbReference>
<dbReference type="EMBL" id="AZBY01000013">
    <property type="protein sequence ID" value="KDB00832.1"/>
    <property type="molecule type" value="Genomic_DNA"/>
</dbReference>
<evidence type="ECO:0000313" key="6">
    <source>
        <dbReference type="Proteomes" id="UP000026921"/>
    </source>
</evidence>
<dbReference type="Pfam" id="PF04851">
    <property type="entry name" value="ResIII"/>
    <property type="match status" value="1"/>
</dbReference>
<dbReference type="RefSeq" id="WP_034534618.1">
    <property type="nucleotide sequence ID" value="NZ_AZBY01000013.1"/>
</dbReference>
<dbReference type="CDD" id="cd18793">
    <property type="entry name" value="SF2_C_SNF"/>
    <property type="match status" value="1"/>
</dbReference>
<feature type="domain" description="Helicase C-terminal" evidence="4">
    <location>
        <begin position="684"/>
        <end position="884"/>
    </location>
</feature>
<accession>A0A837B095</accession>
<gene>
    <name evidence="5" type="ORF">LAKU_13c00280</name>
</gene>
<feature type="domain" description="Helicase ATP-binding" evidence="3">
    <location>
        <begin position="260"/>
        <end position="422"/>
    </location>
</feature>
<dbReference type="InterPro" id="IPR027417">
    <property type="entry name" value="P-loop_NTPase"/>
</dbReference>
<dbReference type="PANTHER" id="PTHR45766">
    <property type="entry name" value="DNA ANNEALING HELICASE AND ENDONUCLEASE ZRANB3 FAMILY MEMBER"/>
    <property type="match status" value="1"/>
</dbReference>
<evidence type="ECO:0000256" key="2">
    <source>
        <dbReference type="SAM" id="Coils"/>
    </source>
</evidence>
<dbReference type="PROSITE" id="PS51192">
    <property type="entry name" value="HELICASE_ATP_BIND_1"/>
    <property type="match status" value="1"/>
</dbReference>
<dbReference type="SUPFAM" id="SSF52540">
    <property type="entry name" value="P-loop containing nucleoside triphosphate hydrolases"/>
    <property type="match status" value="1"/>
</dbReference>
<reference evidence="5 6" key="1">
    <citation type="journal article" date="2015" name="Stand. Genomic Sci.">
        <title>High quality draft genome of Lactobacillus kunkeei EFB6, isolated from a German European foulbrood outbreak of honeybees.</title>
        <authorList>
            <person name="Djukic M."/>
            <person name="Poehlein A."/>
            <person name="Strauss J."/>
            <person name="Tann F.J."/>
            <person name="Leimbach A."/>
            <person name="Hoppert M."/>
            <person name="Daniel R."/>
        </authorList>
    </citation>
    <scope>NUCLEOTIDE SEQUENCE [LARGE SCALE GENOMIC DNA]</scope>
    <source>
        <strain evidence="5 6">EFB6</strain>
    </source>
</reference>
<name>A0A837B095_9LACO</name>
<dbReference type="PROSITE" id="PS51194">
    <property type="entry name" value="HELICASE_CTER"/>
    <property type="match status" value="1"/>
</dbReference>
<keyword evidence="2" id="KW-0175">Coiled coil</keyword>
<proteinExistence type="predicted"/>
<dbReference type="Pfam" id="PF00271">
    <property type="entry name" value="Helicase_C"/>
    <property type="match status" value="1"/>
</dbReference>
<dbReference type="GO" id="GO:0016787">
    <property type="term" value="F:hydrolase activity"/>
    <property type="evidence" value="ECO:0007669"/>
    <property type="project" value="UniProtKB-KW"/>
</dbReference>
<dbReference type="Gene3D" id="3.40.50.300">
    <property type="entry name" value="P-loop containing nucleotide triphosphate hydrolases"/>
    <property type="match status" value="1"/>
</dbReference>
<keyword evidence="1" id="KW-0378">Hydrolase</keyword>
<evidence type="ECO:0000259" key="3">
    <source>
        <dbReference type="PROSITE" id="PS51192"/>
    </source>
</evidence>